<gene>
    <name evidence="4" type="ORF">FC39_GL001744</name>
</gene>
<accession>A0A0R1YDW4</accession>
<dbReference type="EMBL" id="AZGI01000065">
    <property type="protein sequence ID" value="KRM37718.1"/>
    <property type="molecule type" value="Genomic_DNA"/>
</dbReference>
<feature type="domain" description="S-layer protein C-terminal" evidence="2">
    <location>
        <begin position="379"/>
        <end position="431"/>
    </location>
</feature>
<dbReference type="Proteomes" id="UP000051223">
    <property type="component" value="Unassembled WGS sequence"/>
</dbReference>
<reference evidence="4 5" key="1">
    <citation type="journal article" date="2015" name="Genome Announc.">
        <title>Expanding the biotechnology potential of lactobacilli through comparative genomics of 213 strains and associated genera.</title>
        <authorList>
            <person name="Sun Z."/>
            <person name="Harris H.M."/>
            <person name="McCann A."/>
            <person name="Guo C."/>
            <person name="Argimon S."/>
            <person name="Zhang W."/>
            <person name="Yang X."/>
            <person name="Jeffery I.B."/>
            <person name="Cooney J.C."/>
            <person name="Kagawa T.F."/>
            <person name="Liu W."/>
            <person name="Song Y."/>
            <person name="Salvetti E."/>
            <person name="Wrobel A."/>
            <person name="Rasinkangas P."/>
            <person name="Parkhill J."/>
            <person name="Rea M.C."/>
            <person name="O'Sullivan O."/>
            <person name="Ritari J."/>
            <person name="Douillard F.P."/>
            <person name="Paul Ross R."/>
            <person name="Yang R."/>
            <person name="Briner A.E."/>
            <person name="Felis G.E."/>
            <person name="de Vos W.M."/>
            <person name="Barrangou R."/>
            <person name="Klaenhammer T.R."/>
            <person name="Caufield P.W."/>
            <person name="Cui Y."/>
            <person name="Zhang H."/>
            <person name="O'Toole P.W."/>
        </authorList>
    </citation>
    <scope>NUCLEOTIDE SEQUENCE [LARGE SCALE GENOMIC DNA]</scope>
    <source>
        <strain evidence="4 5">DSM 5661</strain>
    </source>
</reference>
<keyword evidence="5" id="KW-1185">Reference proteome</keyword>
<feature type="domain" description="S-layer protein" evidence="3">
    <location>
        <begin position="132"/>
        <end position="227"/>
    </location>
</feature>
<dbReference type="AlphaFoldDB" id="A0A0R1YDW4"/>
<evidence type="ECO:0000313" key="5">
    <source>
        <dbReference type="Proteomes" id="UP000051223"/>
    </source>
</evidence>
<dbReference type="eggNOG" id="ENOG50309P7">
    <property type="taxonomic scope" value="Bacteria"/>
</dbReference>
<dbReference type="PATRIC" id="fig|1423754.3.peg.1792"/>
<dbReference type="Pfam" id="PF03217">
    <property type="entry name" value="SlpA"/>
    <property type="match status" value="3"/>
</dbReference>
<proteinExistence type="predicted"/>
<evidence type="ECO:0000256" key="1">
    <source>
        <dbReference type="SAM" id="MobiDB-lite"/>
    </source>
</evidence>
<feature type="region of interest" description="Disordered" evidence="1">
    <location>
        <begin position="1"/>
        <end position="22"/>
    </location>
</feature>
<feature type="domain" description="S-layer protein C-terminal" evidence="2">
    <location>
        <begin position="527"/>
        <end position="581"/>
    </location>
</feature>
<sequence>MPVNAATAQTPAAKDANTNTVTDTKYTVPGTITLDRGSNTQFSVKLTDNQIEGIIDGAVKNGVDALKGAKPSDLSNFTVTTVKTDVSGDKSVFQQTITFEYNKNTYSVTANAKFASQQGTPYFYNKTSNEVVKDGSTVKLNNISNGFSSADLLTAIKADYAWKTSDASGSNAEMTTTASDIESQLVAQGLKRASNGDFDYPANGFDLKLTAKSEDGNTASITVRINADVNFNAPVFVVKPQTVDDKIIGGQVYYNNNIVETTSGKFEHDSKDIIFNKEDVYNTKDKKFDFASSAVVAFVQNANKNAKNGYDASAAEIAKNQQKVKVTPDTSAVNESVNGIYPVTLTATNPAGYTSKLVVWVAINGKNGEVAVEYVKEDNTKVYTIDGNVVSEAKTDALKKGVGVNTYGKLTVNGVEYTRINSKESNQFVKSSDLTNTKPAETTPAVQTTTKTINHIATAYAKDGKTVVAKNAYHAYDSITVVAEKVNGMYQVVENGKPVEKYVKAGNIDGTSRTVKHNSYVYKNNGKAYTYKKTVKKGKKHVKKTYKKLVKKGENVTTYGSAFTINGHKMYRVGKNQYIKKANF</sequence>
<dbReference type="Pfam" id="PF22797">
    <property type="entry name" value="SlpA_D2"/>
    <property type="match status" value="1"/>
</dbReference>
<protein>
    <submittedName>
        <fullName evidence="4">S-layer protein</fullName>
    </submittedName>
</protein>
<evidence type="ECO:0000259" key="2">
    <source>
        <dbReference type="Pfam" id="PF03217"/>
    </source>
</evidence>
<evidence type="ECO:0000313" key="4">
    <source>
        <dbReference type="EMBL" id="KRM37718.1"/>
    </source>
</evidence>
<dbReference type="InterPro" id="IPR055005">
    <property type="entry name" value="SlpA_D2"/>
</dbReference>
<organism evidence="4 5">
    <name type="scientific">Lactobacillus hamsteri DSM 5661 = JCM 6256</name>
    <dbReference type="NCBI Taxonomy" id="1423754"/>
    <lineage>
        <taxon>Bacteria</taxon>
        <taxon>Bacillati</taxon>
        <taxon>Bacillota</taxon>
        <taxon>Bacilli</taxon>
        <taxon>Lactobacillales</taxon>
        <taxon>Lactobacillaceae</taxon>
        <taxon>Lactobacillus</taxon>
    </lineage>
</organism>
<comment type="caution">
    <text evidence="4">The sequence shown here is derived from an EMBL/GenBank/DDBJ whole genome shotgun (WGS) entry which is preliminary data.</text>
</comment>
<feature type="domain" description="S-layer protein C-terminal" evidence="2">
    <location>
        <begin position="445"/>
        <end position="505"/>
    </location>
</feature>
<dbReference type="InterPro" id="IPR024968">
    <property type="entry name" value="SlpA_C_lactobacillus"/>
</dbReference>
<evidence type="ECO:0000259" key="3">
    <source>
        <dbReference type="Pfam" id="PF22797"/>
    </source>
</evidence>
<name>A0A0R1YDW4_9LACO</name>
<feature type="compositionally biased region" description="Low complexity" evidence="1">
    <location>
        <begin position="1"/>
        <end position="16"/>
    </location>
</feature>